<feature type="domain" description="Pterin-binding" evidence="9">
    <location>
        <begin position="36"/>
        <end position="289"/>
    </location>
</feature>
<dbReference type="EMBL" id="SLWK01000015">
    <property type="protein sequence ID" value="TCO05981.1"/>
    <property type="molecule type" value="Genomic_DNA"/>
</dbReference>
<proteinExistence type="predicted"/>
<dbReference type="AlphaFoldDB" id="A0A4R2GDS3"/>
<dbReference type="PANTHER" id="PTHR20941">
    <property type="entry name" value="FOLATE SYNTHESIS PROTEINS"/>
    <property type="match status" value="1"/>
</dbReference>
<dbReference type="InterPro" id="IPR045031">
    <property type="entry name" value="DHP_synth-like"/>
</dbReference>
<dbReference type="Proteomes" id="UP000295221">
    <property type="component" value="Unassembled WGS sequence"/>
</dbReference>
<dbReference type="CDD" id="cd00739">
    <property type="entry name" value="DHPS"/>
    <property type="match status" value="1"/>
</dbReference>
<evidence type="ECO:0000256" key="7">
    <source>
        <dbReference type="ARBA" id="ARBA00022842"/>
    </source>
</evidence>
<dbReference type="GO" id="GO:0046872">
    <property type="term" value="F:metal ion binding"/>
    <property type="evidence" value="ECO:0007669"/>
    <property type="project" value="UniProtKB-KW"/>
</dbReference>
<evidence type="ECO:0000313" key="10">
    <source>
        <dbReference type="EMBL" id="TCO05981.1"/>
    </source>
</evidence>
<dbReference type="OrthoDB" id="9811744at2"/>
<evidence type="ECO:0000256" key="1">
    <source>
        <dbReference type="ARBA" id="ARBA00000012"/>
    </source>
</evidence>
<dbReference type="PROSITE" id="PS50972">
    <property type="entry name" value="PTERIN_BINDING"/>
    <property type="match status" value="1"/>
</dbReference>
<dbReference type="InterPro" id="IPR011005">
    <property type="entry name" value="Dihydropteroate_synth-like_sf"/>
</dbReference>
<dbReference type="Gene3D" id="3.20.20.20">
    <property type="entry name" value="Dihydropteroate synthase-like"/>
    <property type="match status" value="1"/>
</dbReference>
<sequence>MDTISKNITAQLETESFLKSKRYINCRGQLMDLSTPVVMGILNATPDSFYSGSRFTGEKEVLQRVEEILLQGGELVDVGAYSSRPGAEHISEQEEINRLMPVLNIIRKKFPDIIISVDTFRSGVASKAVLEGEADIINDIAGGEMDDKMFETIASVKVPYILMHMQGTPQNMQKSPVYKDVLADVSLWLAKRVDALRTIGVADVIIDPGFGFGKTLDQNYILLNRLEELALFELPLLVGLSRKSMIYRYLETDVESALNGTSVLNTIALDKGASILRVHDVKEAVECVKLFTKLKQ</sequence>
<dbReference type="RefSeq" id="WP_132434938.1">
    <property type="nucleotide sequence ID" value="NZ_SLWK01000015.1"/>
</dbReference>
<dbReference type="GO" id="GO:0046654">
    <property type="term" value="P:tetrahydrofolate biosynthetic process"/>
    <property type="evidence" value="ECO:0007669"/>
    <property type="project" value="TreeGrafter"/>
</dbReference>
<evidence type="ECO:0000313" key="11">
    <source>
        <dbReference type="Proteomes" id="UP000295221"/>
    </source>
</evidence>
<keyword evidence="11" id="KW-1185">Reference proteome</keyword>
<dbReference type="EC" id="2.5.1.15" evidence="4"/>
<dbReference type="Pfam" id="PF00809">
    <property type="entry name" value="Pterin_bind"/>
    <property type="match status" value="1"/>
</dbReference>
<dbReference type="PANTHER" id="PTHR20941:SF1">
    <property type="entry name" value="FOLIC ACID SYNTHESIS PROTEIN FOL1"/>
    <property type="match status" value="1"/>
</dbReference>
<dbReference type="GO" id="GO:0046656">
    <property type="term" value="P:folic acid biosynthetic process"/>
    <property type="evidence" value="ECO:0007669"/>
    <property type="project" value="UniProtKB-KW"/>
</dbReference>
<dbReference type="InterPro" id="IPR006390">
    <property type="entry name" value="DHP_synth_dom"/>
</dbReference>
<comment type="catalytic activity">
    <reaction evidence="1">
        <text>(7,8-dihydropterin-6-yl)methyl diphosphate + 4-aminobenzoate = 7,8-dihydropteroate + diphosphate</text>
        <dbReference type="Rhea" id="RHEA:19949"/>
        <dbReference type="ChEBI" id="CHEBI:17836"/>
        <dbReference type="ChEBI" id="CHEBI:17839"/>
        <dbReference type="ChEBI" id="CHEBI:33019"/>
        <dbReference type="ChEBI" id="CHEBI:72950"/>
        <dbReference type="EC" id="2.5.1.15"/>
    </reaction>
</comment>
<keyword evidence="6" id="KW-0479">Metal-binding</keyword>
<reference evidence="10 11" key="1">
    <citation type="submission" date="2019-03" db="EMBL/GenBank/DDBJ databases">
        <title>Genomic Encyclopedia of Type Strains, Phase IV (KMG-IV): sequencing the most valuable type-strain genomes for metagenomic binning, comparative biology and taxonomic classification.</title>
        <authorList>
            <person name="Goeker M."/>
        </authorList>
    </citation>
    <scope>NUCLEOTIDE SEQUENCE [LARGE SCALE GENOMIC DNA]</scope>
    <source>
        <strain evidence="10 11">DSM 24179</strain>
    </source>
</reference>
<dbReference type="SUPFAM" id="SSF51717">
    <property type="entry name" value="Dihydropteroate synthetase-like"/>
    <property type="match status" value="1"/>
</dbReference>
<evidence type="ECO:0000256" key="2">
    <source>
        <dbReference type="ARBA" id="ARBA00001946"/>
    </source>
</evidence>
<comment type="pathway">
    <text evidence="3">Cofactor biosynthesis; tetrahydrofolate biosynthesis; 7,8-dihydrofolate from 2-amino-4-hydroxy-6-hydroxymethyl-7,8-dihydropteridine diphosphate and 4-aminobenzoate: step 1/2.</text>
</comment>
<evidence type="ECO:0000256" key="3">
    <source>
        <dbReference type="ARBA" id="ARBA00004763"/>
    </source>
</evidence>
<dbReference type="GO" id="GO:0005829">
    <property type="term" value="C:cytosol"/>
    <property type="evidence" value="ECO:0007669"/>
    <property type="project" value="TreeGrafter"/>
</dbReference>
<dbReference type="GO" id="GO:0004156">
    <property type="term" value="F:dihydropteroate synthase activity"/>
    <property type="evidence" value="ECO:0007669"/>
    <property type="project" value="UniProtKB-EC"/>
</dbReference>
<comment type="caution">
    <text evidence="10">The sequence shown here is derived from an EMBL/GenBank/DDBJ whole genome shotgun (WGS) entry which is preliminary data.</text>
</comment>
<gene>
    <name evidence="10" type="ORF">EV194_11532</name>
</gene>
<keyword evidence="7" id="KW-0460">Magnesium</keyword>
<evidence type="ECO:0000259" key="9">
    <source>
        <dbReference type="PROSITE" id="PS50972"/>
    </source>
</evidence>
<keyword evidence="8" id="KW-0289">Folate biosynthesis</keyword>
<accession>A0A4R2GDS3</accession>
<protein>
    <recommendedName>
        <fullName evidence="4">dihydropteroate synthase</fullName>
        <ecNumber evidence="4">2.5.1.15</ecNumber>
    </recommendedName>
</protein>
<name>A0A4R2GDS3_9BACT</name>
<evidence type="ECO:0000256" key="4">
    <source>
        <dbReference type="ARBA" id="ARBA00012458"/>
    </source>
</evidence>
<evidence type="ECO:0000256" key="6">
    <source>
        <dbReference type="ARBA" id="ARBA00022723"/>
    </source>
</evidence>
<dbReference type="InterPro" id="IPR000489">
    <property type="entry name" value="Pterin-binding_dom"/>
</dbReference>
<evidence type="ECO:0000256" key="8">
    <source>
        <dbReference type="ARBA" id="ARBA00022909"/>
    </source>
</evidence>
<organism evidence="10 11">
    <name type="scientific">Natronoflexus pectinivorans</name>
    <dbReference type="NCBI Taxonomy" id="682526"/>
    <lineage>
        <taxon>Bacteria</taxon>
        <taxon>Pseudomonadati</taxon>
        <taxon>Bacteroidota</taxon>
        <taxon>Bacteroidia</taxon>
        <taxon>Marinilabiliales</taxon>
        <taxon>Marinilabiliaceae</taxon>
        <taxon>Natronoflexus</taxon>
    </lineage>
</organism>
<evidence type="ECO:0000256" key="5">
    <source>
        <dbReference type="ARBA" id="ARBA00022679"/>
    </source>
</evidence>
<keyword evidence="5" id="KW-0808">Transferase</keyword>
<comment type="cofactor">
    <cofactor evidence="2">
        <name>Mg(2+)</name>
        <dbReference type="ChEBI" id="CHEBI:18420"/>
    </cofactor>
</comment>
<dbReference type="NCBIfam" id="TIGR01496">
    <property type="entry name" value="DHPS"/>
    <property type="match status" value="1"/>
</dbReference>